<reference evidence="4" key="3">
    <citation type="submission" date="2025-04" db="UniProtKB">
        <authorList>
            <consortium name="RefSeq"/>
        </authorList>
    </citation>
    <scope>IDENTIFICATION</scope>
    <source>
        <strain evidence="4">CBS 781.70</strain>
    </source>
</reference>
<organism evidence="2">
    <name type="scientific">Eremomyces bilateralis CBS 781.70</name>
    <dbReference type="NCBI Taxonomy" id="1392243"/>
    <lineage>
        <taxon>Eukaryota</taxon>
        <taxon>Fungi</taxon>
        <taxon>Dikarya</taxon>
        <taxon>Ascomycota</taxon>
        <taxon>Pezizomycotina</taxon>
        <taxon>Dothideomycetes</taxon>
        <taxon>Dothideomycetes incertae sedis</taxon>
        <taxon>Eremomycetales</taxon>
        <taxon>Eremomycetaceae</taxon>
        <taxon>Eremomyces</taxon>
    </lineage>
</organism>
<dbReference type="Proteomes" id="UP000504638">
    <property type="component" value="Unplaced"/>
</dbReference>
<name>A0A6G1GCJ6_9PEZI</name>
<dbReference type="EMBL" id="ML975151">
    <property type="protein sequence ID" value="KAF1815807.1"/>
    <property type="molecule type" value="Genomic_DNA"/>
</dbReference>
<reference evidence="4" key="2">
    <citation type="submission" date="2020-04" db="EMBL/GenBank/DDBJ databases">
        <authorList>
            <consortium name="NCBI Genome Project"/>
        </authorList>
    </citation>
    <scope>NUCLEOTIDE SEQUENCE</scope>
    <source>
        <strain evidence="4">CBS 781.70</strain>
    </source>
</reference>
<evidence type="ECO:0000313" key="3">
    <source>
        <dbReference type="Proteomes" id="UP000504638"/>
    </source>
</evidence>
<keyword evidence="1" id="KW-0812">Transmembrane</keyword>
<evidence type="ECO:0000256" key="1">
    <source>
        <dbReference type="SAM" id="Phobius"/>
    </source>
</evidence>
<keyword evidence="3" id="KW-1185">Reference proteome</keyword>
<keyword evidence="1" id="KW-0472">Membrane</keyword>
<evidence type="ECO:0000313" key="2">
    <source>
        <dbReference type="EMBL" id="KAF1815807.1"/>
    </source>
</evidence>
<dbReference type="GeneID" id="54421606"/>
<dbReference type="RefSeq" id="XP_033537438.1">
    <property type="nucleotide sequence ID" value="XM_033681036.1"/>
</dbReference>
<accession>A0A6G1GCJ6</accession>
<feature type="transmembrane region" description="Helical" evidence="1">
    <location>
        <begin position="20"/>
        <end position="42"/>
    </location>
</feature>
<sequence length="58" mass="6365">MALEKAAAEAYEFAMEPPTYFSILTLGVLAILTPWIIEILGFGELGLIEGSFIAAWQF</sequence>
<proteinExistence type="predicted"/>
<gene>
    <name evidence="2 4" type="ORF">P152DRAFT_471195</name>
</gene>
<evidence type="ECO:0000313" key="4">
    <source>
        <dbReference type="RefSeq" id="XP_033537438.1"/>
    </source>
</evidence>
<reference evidence="2 4" key="1">
    <citation type="submission" date="2020-01" db="EMBL/GenBank/DDBJ databases">
        <authorList>
            <consortium name="DOE Joint Genome Institute"/>
            <person name="Haridas S."/>
            <person name="Albert R."/>
            <person name="Binder M."/>
            <person name="Bloem J."/>
            <person name="Labutti K."/>
            <person name="Salamov A."/>
            <person name="Andreopoulos B."/>
            <person name="Baker S.E."/>
            <person name="Barry K."/>
            <person name="Bills G."/>
            <person name="Bluhm B.H."/>
            <person name="Cannon C."/>
            <person name="Castanera R."/>
            <person name="Culley D.E."/>
            <person name="Daum C."/>
            <person name="Ezra D."/>
            <person name="Gonzalez J.B."/>
            <person name="Henrissat B."/>
            <person name="Kuo A."/>
            <person name="Liang C."/>
            <person name="Lipzen A."/>
            <person name="Lutzoni F."/>
            <person name="Magnuson J."/>
            <person name="Mondo S."/>
            <person name="Nolan M."/>
            <person name="Ohm R."/>
            <person name="Pangilinan J."/>
            <person name="Park H.-J."/>
            <person name="Ramirez L."/>
            <person name="Alfaro M."/>
            <person name="Sun H."/>
            <person name="Tritt A."/>
            <person name="Yoshinaga Y."/>
            <person name="Zwiers L.-H."/>
            <person name="Turgeon B.G."/>
            <person name="Goodwin S.B."/>
            <person name="Spatafora J.W."/>
            <person name="Crous P.W."/>
            <person name="Grigoriev I.V."/>
        </authorList>
    </citation>
    <scope>NUCLEOTIDE SEQUENCE</scope>
    <source>
        <strain evidence="2 4">CBS 781.70</strain>
    </source>
</reference>
<keyword evidence="1" id="KW-1133">Transmembrane helix</keyword>
<dbReference type="AlphaFoldDB" id="A0A6G1GCJ6"/>
<protein>
    <submittedName>
        <fullName evidence="2 4">Uncharacterized protein</fullName>
    </submittedName>
</protein>